<sequence length="123" mass="13493">MGRKKILLVDDASTILMMEKMILAKGGYDLVTAKDGREAVEKAAAERPDLILMDVMMPNMTGFEACVQLRQSDATRSTPIILVTTRGEEGNVEKGYQSGCTDYVTKPINGVELMSKVKTYLGE</sequence>
<protein>
    <submittedName>
        <fullName evidence="4">Response regulator</fullName>
    </submittedName>
</protein>
<comment type="caution">
    <text evidence="4">The sequence shown here is derived from an EMBL/GenBank/DDBJ whole genome shotgun (WGS) entry which is preliminary data.</text>
</comment>
<evidence type="ECO:0000313" key="5">
    <source>
        <dbReference type="Proteomes" id="UP000534783"/>
    </source>
</evidence>
<gene>
    <name evidence="4" type="ORF">MNODULE_15735</name>
</gene>
<evidence type="ECO:0000259" key="3">
    <source>
        <dbReference type="PROSITE" id="PS50110"/>
    </source>
</evidence>
<dbReference type="EMBL" id="VTOW01000003">
    <property type="protein sequence ID" value="NKE72200.1"/>
    <property type="molecule type" value="Genomic_DNA"/>
</dbReference>
<dbReference type="InterPro" id="IPR050595">
    <property type="entry name" value="Bact_response_regulator"/>
</dbReference>
<feature type="modified residue" description="4-aspartylphosphate" evidence="2">
    <location>
        <position position="54"/>
    </location>
</feature>
<proteinExistence type="predicted"/>
<name>A0A7X6DRU5_9BACT</name>
<dbReference type="Proteomes" id="UP000534783">
    <property type="component" value="Unassembled WGS sequence"/>
</dbReference>
<keyword evidence="5" id="KW-1185">Reference proteome</keyword>
<dbReference type="PANTHER" id="PTHR44591">
    <property type="entry name" value="STRESS RESPONSE REGULATOR PROTEIN 1"/>
    <property type="match status" value="1"/>
</dbReference>
<dbReference type="PROSITE" id="PS50110">
    <property type="entry name" value="RESPONSE_REGULATORY"/>
    <property type="match status" value="1"/>
</dbReference>
<dbReference type="RefSeq" id="WP_168061650.1">
    <property type="nucleotide sequence ID" value="NZ_VTOW01000003.1"/>
</dbReference>
<dbReference type="Gene3D" id="3.40.50.2300">
    <property type="match status" value="1"/>
</dbReference>
<accession>A0A7X6DRU5</accession>
<organism evidence="4 5">
    <name type="scientific">Candidatus Manganitrophus noduliformans</name>
    <dbReference type="NCBI Taxonomy" id="2606439"/>
    <lineage>
        <taxon>Bacteria</taxon>
        <taxon>Pseudomonadati</taxon>
        <taxon>Nitrospirota</taxon>
        <taxon>Nitrospiria</taxon>
        <taxon>Candidatus Troglogloeales</taxon>
        <taxon>Candidatus Manganitrophaceae</taxon>
        <taxon>Candidatus Manganitrophus</taxon>
    </lineage>
</organism>
<dbReference type="SUPFAM" id="SSF52172">
    <property type="entry name" value="CheY-like"/>
    <property type="match status" value="1"/>
</dbReference>
<evidence type="ECO:0000256" key="1">
    <source>
        <dbReference type="ARBA" id="ARBA00022553"/>
    </source>
</evidence>
<reference evidence="4 5" key="1">
    <citation type="journal article" date="2020" name="Nature">
        <title>Bacterial chemolithoautotrophy via manganese oxidation.</title>
        <authorList>
            <person name="Yu H."/>
            <person name="Leadbetter J.R."/>
        </authorList>
    </citation>
    <scope>NUCLEOTIDE SEQUENCE [LARGE SCALE GENOMIC DNA]</scope>
    <source>
        <strain evidence="4 5">Mn-1</strain>
    </source>
</reference>
<dbReference type="AlphaFoldDB" id="A0A7X6DRU5"/>
<dbReference type="InterPro" id="IPR001789">
    <property type="entry name" value="Sig_transdc_resp-reg_receiver"/>
</dbReference>
<dbReference type="PANTHER" id="PTHR44591:SF3">
    <property type="entry name" value="RESPONSE REGULATORY DOMAIN-CONTAINING PROTEIN"/>
    <property type="match status" value="1"/>
</dbReference>
<feature type="domain" description="Response regulatory" evidence="3">
    <location>
        <begin position="5"/>
        <end position="121"/>
    </location>
</feature>
<dbReference type="GO" id="GO:0000160">
    <property type="term" value="P:phosphorelay signal transduction system"/>
    <property type="evidence" value="ECO:0007669"/>
    <property type="project" value="InterPro"/>
</dbReference>
<dbReference type="Pfam" id="PF00072">
    <property type="entry name" value="Response_reg"/>
    <property type="match status" value="1"/>
</dbReference>
<keyword evidence="1 2" id="KW-0597">Phosphoprotein</keyword>
<dbReference type="InterPro" id="IPR011006">
    <property type="entry name" value="CheY-like_superfamily"/>
</dbReference>
<dbReference type="SMART" id="SM00448">
    <property type="entry name" value="REC"/>
    <property type="match status" value="1"/>
</dbReference>
<evidence type="ECO:0000313" key="4">
    <source>
        <dbReference type="EMBL" id="NKE72200.1"/>
    </source>
</evidence>
<evidence type="ECO:0000256" key="2">
    <source>
        <dbReference type="PROSITE-ProRule" id="PRU00169"/>
    </source>
</evidence>